<gene>
    <name evidence="3" type="ORF">ACJ72_03169</name>
</gene>
<organism evidence="3 4">
    <name type="scientific">Emergomyces africanus</name>
    <dbReference type="NCBI Taxonomy" id="1955775"/>
    <lineage>
        <taxon>Eukaryota</taxon>
        <taxon>Fungi</taxon>
        <taxon>Dikarya</taxon>
        <taxon>Ascomycota</taxon>
        <taxon>Pezizomycotina</taxon>
        <taxon>Eurotiomycetes</taxon>
        <taxon>Eurotiomycetidae</taxon>
        <taxon>Onygenales</taxon>
        <taxon>Ajellomycetaceae</taxon>
        <taxon>Emergomyces</taxon>
    </lineage>
</organism>
<dbReference type="InterPro" id="IPR009027">
    <property type="entry name" value="Ribosomal_bL9/RNase_H1_N"/>
</dbReference>
<evidence type="ECO:0000256" key="1">
    <source>
        <dbReference type="SAM" id="MobiDB-lite"/>
    </source>
</evidence>
<dbReference type="AlphaFoldDB" id="A0A1B7P0D0"/>
<name>A0A1B7P0D0_9EURO</name>
<dbReference type="InterPro" id="IPR037056">
    <property type="entry name" value="RNase_H1_N_sf"/>
</dbReference>
<dbReference type="Gene3D" id="3.40.970.10">
    <property type="entry name" value="Ribonuclease H1, N-terminal domain"/>
    <property type="match status" value="1"/>
</dbReference>
<proteinExistence type="predicted"/>
<protein>
    <recommendedName>
        <fullName evidence="2">Ribonuclease H1 N-terminal domain-containing protein</fullName>
    </recommendedName>
</protein>
<sequence>MAAITPSPATNNTKRTSTPASPVESTTSQPSGAKRKRTTDPKFYAVKFGFQPGIYHTWNDCLTQVTGFKGAVCTFRIIRSGRWRDRSIGEDSHTLE</sequence>
<reference evidence="3 4" key="1">
    <citation type="submission" date="2015-07" db="EMBL/GenBank/DDBJ databases">
        <title>Emmonsia species relationships and genome sequence.</title>
        <authorList>
            <person name="Cuomo C.A."/>
            <person name="Schwartz I.S."/>
            <person name="Kenyon C."/>
            <person name="de Hoog G.S."/>
            <person name="Govender N.P."/>
            <person name="Botha A."/>
            <person name="Moreno L."/>
            <person name="de Vries M."/>
            <person name="Munoz J.F."/>
            <person name="Stielow J.B."/>
        </authorList>
    </citation>
    <scope>NUCLEOTIDE SEQUENCE [LARGE SCALE GENOMIC DNA]</scope>
    <source>
        <strain evidence="3 4">CBS 136260</strain>
    </source>
</reference>
<dbReference type="OrthoDB" id="407198at2759"/>
<feature type="domain" description="Ribonuclease H1 N-terminal" evidence="2">
    <location>
        <begin position="42"/>
        <end position="72"/>
    </location>
</feature>
<evidence type="ECO:0000313" key="3">
    <source>
        <dbReference type="EMBL" id="OAX82486.1"/>
    </source>
</evidence>
<feature type="region of interest" description="Disordered" evidence="1">
    <location>
        <begin position="1"/>
        <end position="38"/>
    </location>
</feature>
<dbReference type="InterPro" id="IPR011320">
    <property type="entry name" value="RNase_H1_N"/>
</dbReference>
<comment type="caution">
    <text evidence="3">The sequence shown here is derived from an EMBL/GenBank/DDBJ whole genome shotgun (WGS) entry which is preliminary data.</text>
</comment>
<evidence type="ECO:0000313" key="4">
    <source>
        <dbReference type="Proteomes" id="UP000091918"/>
    </source>
</evidence>
<dbReference type="SUPFAM" id="SSF55658">
    <property type="entry name" value="L9 N-domain-like"/>
    <property type="match status" value="1"/>
</dbReference>
<keyword evidence="4" id="KW-1185">Reference proteome</keyword>
<dbReference type="Pfam" id="PF01693">
    <property type="entry name" value="Cauli_VI"/>
    <property type="match status" value="1"/>
</dbReference>
<dbReference type="Proteomes" id="UP000091918">
    <property type="component" value="Unassembled WGS sequence"/>
</dbReference>
<evidence type="ECO:0000259" key="2">
    <source>
        <dbReference type="Pfam" id="PF01693"/>
    </source>
</evidence>
<feature type="compositionally biased region" description="Polar residues" evidence="1">
    <location>
        <begin position="7"/>
        <end position="31"/>
    </location>
</feature>
<dbReference type="STRING" id="1658172.A0A1B7P0D0"/>
<dbReference type="EMBL" id="LGUA01000299">
    <property type="protein sequence ID" value="OAX82486.1"/>
    <property type="molecule type" value="Genomic_DNA"/>
</dbReference>
<accession>A0A1B7P0D0</accession>